<keyword evidence="3" id="KW-0274">FAD</keyword>
<dbReference type="AlphaFoldDB" id="A0A4R7HVQ0"/>
<evidence type="ECO:0000256" key="4">
    <source>
        <dbReference type="ARBA" id="ARBA00023002"/>
    </source>
</evidence>
<dbReference type="InterPro" id="IPR006094">
    <property type="entry name" value="Oxid_FAD_bind_N"/>
</dbReference>
<dbReference type="InterPro" id="IPR016164">
    <property type="entry name" value="FAD-linked_Oxase-like_C"/>
</dbReference>
<protein>
    <submittedName>
        <fullName evidence="6">Glycolate oxidase</fullName>
    </submittedName>
</protein>
<sequence length="484" mass="50390">MRRSGSRGVDRVERALLTVLRPDQVKTDDASLRVAARDASLVRPTPPAVVCLAESHDDVVAMMTIAADLGVPVVPRGAGTGLAGGAVPSGGAIVVSTARMNRVLDVDRDNGSARVQPGVVNLDLDRLLRSTGFHFSPDPSSQQVCTLGGNVANNSGGPHCLAYGVTSAHVLAVRVVLVGGEVVDLGGDDPEPCGLDLRGAFIGGEGTLGIATEITVAITPNPPVTRTLLLAYADMTSAANTVSSIIAAGIVPAAMEVMDQGIVRAIEQYVGAGYPTDAGAVLLVEVEGLEGGVAANEVAIRGIAERMGATSIRTAVDEAERALLWKGRKTAFGAVANIAPDYYLHDTVVPRARLASVLDEVASIGVRHRLMIVNVFHAGDGNLHPLIVFDRRDPGVLERVHEAGADIVRASLAAGGVLSGEHGIGIEKQEFMSAMFTDDDLDHQNRLRRSFDPLGLSNPGKVLPSSHSCADIQQLSSVPAGVWL</sequence>
<evidence type="ECO:0000313" key="7">
    <source>
        <dbReference type="Proteomes" id="UP000294558"/>
    </source>
</evidence>
<reference evidence="6 7" key="1">
    <citation type="submission" date="2019-03" db="EMBL/GenBank/DDBJ databases">
        <title>Sequencing the genomes of 1000 actinobacteria strains.</title>
        <authorList>
            <person name="Klenk H.-P."/>
        </authorList>
    </citation>
    <scope>NUCLEOTIDE SEQUENCE [LARGE SCALE GENOMIC DNA]</scope>
    <source>
        <strain evidence="6 7">DSM 18936</strain>
    </source>
</reference>
<dbReference type="GO" id="GO:0071949">
    <property type="term" value="F:FAD binding"/>
    <property type="evidence" value="ECO:0007669"/>
    <property type="project" value="InterPro"/>
</dbReference>
<keyword evidence="2" id="KW-0285">Flavoprotein</keyword>
<dbReference type="InterPro" id="IPR036318">
    <property type="entry name" value="FAD-bd_PCMH-like_sf"/>
</dbReference>
<keyword evidence="4" id="KW-0560">Oxidoreductase</keyword>
<dbReference type="Pfam" id="PF01565">
    <property type="entry name" value="FAD_binding_4"/>
    <property type="match status" value="1"/>
</dbReference>
<keyword evidence="7" id="KW-1185">Reference proteome</keyword>
<organism evidence="6 7">
    <name type="scientific">Ilumatobacter fluminis</name>
    <dbReference type="NCBI Taxonomy" id="467091"/>
    <lineage>
        <taxon>Bacteria</taxon>
        <taxon>Bacillati</taxon>
        <taxon>Actinomycetota</taxon>
        <taxon>Acidimicrobiia</taxon>
        <taxon>Acidimicrobiales</taxon>
        <taxon>Ilumatobacteraceae</taxon>
        <taxon>Ilumatobacter</taxon>
    </lineage>
</organism>
<dbReference type="Gene3D" id="3.30.70.2740">
    <property type="match status" value="1"/>
</dbReference>
<dbReference type="InterPro" id="IPR004113">
    <property type="entry name" value="FAD-bd_oxidored_4_C"/>
</dbReference>
<dbReference type="Proteomes" id="UP000294558">
    <property type="component" value="Unassembled WGS sequence"/>
</dbReference>
<dbReference type="InterPro" id="IPR051914">
    <property type="entry name" value="FAD-linked_OxidoTrans_Type4"/>
</dbReference>
<evidence type="ECO:0000259" key="5">
    <source>
        <dbReference type="PROSITE" id="PS51387"/>
    </source>
</evidence>
<proteinExistence type="predicted"/>
<dbReference type="InterPro" id="IPR016166">
    <property type="entry name" value="FAD-bd_PCMH"/>
</dbReference>
<evidence type="ECO:0000313" key="6">
    <source>
        <dbReference type="EMBL" id="TDT14925.1"/>
    </source>
</evidence>
<dbReference type="PANTHER" id="PTHR42934">
    <property type="entry name" value="GLYCOLATE OXIDASE SUBUNIT GLCD"/>
    <property type="match status" value="1"/>
</dbReference>
<comment type="cofactor">
    <cofactor evidence="1">
        <name>FAD</name>
        <dbReference type="ChEBI" id="CHEBI:57692"/>
    </cofactor>
</comment>
<dbReference type="SUPFAM" id="SSF55103">
    <property type="entry name" value="FAD-linked oxidases, C-terminal domain"/>
    <property type="match status" value="1"/>
</dbReference>
<dbReference type="PANTHER" id="PTHR42934:SF1">
    <property type="entry name" value="GLYCOLATE OXIDASE SUBUNIT GLCD"/>
    <property type="match status" value="1"/>
</dbReference>
<comment type="caution">
    <text evidence="6">The sequence shown here is derived from an EMBL/GenBank/DDBJ whole genome shotgun (WGS) entry which is preliminary data.</text>
</comment>
<dbReference type="GO" id="GO:0016491">
    <property type="term" value="F:oxidoreductase activity"/>
    <property type="evidence" value="ECO:0007669"/>
    <property type="project" value="UniProtKB-KW"/>
</dbReference>
<dbReference type="Pfam" id="PF02913">
    <property type="entry name" value="FAD-oxidase_C"/>
    <property type="match status" value="1"/>
</dbReference>
<dbReference type="Gene3D" id="1.10.45.10">
    <property type="entry name" value="Vanillyl-alcohol Oxidase, Chain A, domain 4"/>
    <property type="match status" value="1"/>
</dbReference>
<name>A0A4R7HVQ0_9ACTN</name>
<feature type="domain" description="FAD-binding PCMH-type" evidence="5">
    <location>
        <begin position="42"/>
        <end position="221"/>
    </location>
</feature>
<accession>A0A4R7HVQ0</accession>
<dbReference type="Gene3D" id="3.30.465.10">
    <property type="match status" value="1"/>
</dbReference>
<dbReference type="InterPro" id="IPR016169">
    <property type="entry name" value="FAD-bd_PCMH_sub2"/>
</dbReference>
<dbReference type="InterPro" id="IPR016171">
    <property type="entry name" value="Vanillyl_alc_oxidase_C-sub2"/>
</dbReference>
<dbReference type="EMBL" id="SOAU01000001">
    <property type="protein sequence ID" value="TDT14925.1"/>
    <property type="molecule type" value="Genomic_DNA"/>
</dbReference>
<gene>
    <name evidence="6" type="ORF">BDK89_0484</name>
</gene>
<evidence type="ECO:0000256" key="3">
    <source>
        <dbReference type="ARBA" id="ARBA00022827"/>
    </source>
</evidence>
<dbReference type="SUPFAM" id="SSF56176">
    <property type="entry name" value="FAD-binding/transporter-associated domain-like"/>
    <property type="match status" value="1"/>
</dbReference>
<evidence type="ECO:0000256" key="1">
    <source>
        <dbReference type="ARBA" id="ARBA00001974"/>
    </source>
</evidence>
<dbReference type="PROSITE" id="PS51387">
    <property type="entry name" value="FAD_PCMH"/>
    <property type="match status" value="1"/>
</dbReference>
<evidence type="ECO:0000256" key="2">
    <source>
        <dbReference type="ARBA" id="ARBA00022630"/>
    </source>
</evidence>